<dbReference type="Proteomes" id="UP001498476">
    <property type="component" value="Unassembled WGS sequence"/>
</dbReference>
<sequence length="271" mass="31250">MVPHLEAPDLSYAKERRHVRHVAEKLQDSGILKISLQFPDSNSEYLEQLLLSLHAHHDHQLPITHSATRGWFWDVRPSTSDFQAGNHQARSETMDEFPWHTDCSYEDLPPRFFALQVLQHDRFGGGTLSVMNVERLSELLSQATRASLVRPEYRITIPPEFIKDPTQRHIQGSLLVADTDSQSSMMRFRGDILTPLSDRASKALDELKQALQSVEAQSHSTVHLTADDLPARSIILVDNRRWLHSRNDIKDPERHLRRVRWDAIPFHRVSN</sequence>
<evidence type="ECO:0000313" key="4">
    <source>
        <dbReference type="Proteomes" id="UP001498476"/>
    </source>
</evidence>
<keyword evidence="1" id="KW-0560">Oxidoreductase</keyword>
<evidence type="ECO:0000256" key="1">
    <source>
        <dbReference type="ARBA" id="ARBA00023002"/>
    </source>
</evidence>
<accession>A0ABR1GYT2</accession>
<protein>
    <recommendedName>
        <fullName evidence="2">TauD/TfdA-like domain-containing protein</fullName>
    </recommendedName>
</protein>
<gene>
    <name evidence="3" type="ORF">QQX98_007164</name>
</gene>
<proteinExistence type="predicted"/>
<dbReference type="InterPro" id="IPR003819">
    <property type="entry name" value="TauD/TfdA-like"/>
</dbReference>
<feature type="domain" description="TauD/TfdA-like" evidence="2">
    <location>
        <begin position="77"/>
        <end position="259"/>
    </location>
</feature>
<dbReference type="Gene3D" id="3.60.130.10">
    <property type="entry name" value="Clavaminate synthase-like"/>
    <property type="match status" value="1"/>
</dbReference>
<dbReference type="SUPFAM" id="SSF51197">
    <property type="entry name" value="Clavaminate synthase-like"/>
    <property type="match status" value="1"/>
</dbReference>
<evidence type="ECO:0000259" key="2">
    <source>
        <dbReference type="Pfam" id="PF02668"/>
    </source>
</evidence>
<name>A0ABR1GYT2_9HYPO</name>
<dbReference type="Pfam" id="PF02668">
    <property type="entry name" value="TauD"/>
    <property type="match status" value="1"/>
</dbReference>
<reference evidence="3 4" key="1">
    <citation type="journal article" date="2025" name="Microbiol. Resour. Announc.">
        <title>Draft genome sequences for Neonectria magnoliae and Neonectria punicea, canker pathogens of Liriodendron tulipifera and Acer saccharum in West Virginia.</title>
        <authorList>
            <person name="Petronek H.M."/>
            <person name="Kasson M.T."/>
            <person name="Metheny A.M."/>
            <person name="Stauder C.M."/>
            <person name="Lovett B."/>
            <person name="Lynch S.C."/>
            <person name="Garnas J.R."/>
            <person name="Kasson L.R."/>
            <person name="Stajich J.E."/>
        </authorList>
    </citation>
    <scope>NUCLEOTIDE SEQUENCE [LARGE SCALE GENOMIC DNA]</scope>
    <source>
        <strain evidence="3 4">NRRL 64653</strain>
    </source>
</reference>
<comment type="caution">
    <text evidence="3">The sequence shown here is derived from an EMBL/GenBank/DDBJ whole genome shotgun (WGS) entry which is preliminary data.</text>
</comment>
<evidence type="ECO:0000313" key="3">
    <source>
        <dbReference type="EMBL" id="KAK7413981.1"/>
    </source>
</evidence>
<keyword evidence="4" id="KW-1185">Reference proteome</keyword>
<organism evidence="3 4">
    <name type="scientific">Neonectria punicea</name>
    <dbReference type="NCBI Taxonomy" id="979145"/>
    <lineage>
        <taxon>Eukaryota</taxon>
        <taxon>Fungi</taxon>
        <taxon>Dikarya</taxon>
        <taxon>Ascomycota</taxon>
        <taxon>Pezizomycotina</taxon>
        <taxon>Sordariomycetes</taxon>
        <taxon>Hypocreomycetidae</taxon>
        <taxon>Hypocreales</taxon>
        <taxon>Nectriaceae</taxon>
        <taxon>Neonectria</taxon>
    </lineage>
</organism>
<dbReference type="EMBL" id="JAZAVJ010000114">
    <property type="protein sequence ID" value="KAK7413981.1"/>
    <property type="molecule type" value="Genomic_DNA"/>
</dbReference>
<dbReference type="InterPro" id="IPR042098">
    <property type="entry name" value="TauD-like_sf"/>
</dbReference>